<dbReference type="EMBL" id="PYLZ01000003">
    <property type="protein sequence ID" value="PSW25370.1"/>
    <property type="molecule type" value="Genomic_DNA"/>
</dbReference>
<reference evidence="2 3" key="1">
    <citation type="submission" date="2018-01" db="EMBL/GenBank/DDBJ databases">
        <title>Whole genome sequencing of Histamine producing bacteria.</title>
        <authorList>
            <person name="Butler K."/>
        </authorList>
    </citation>
    <scope>NUCLEOTIDE SEQUENCE [LARGE SCALE GENOMIC DNA]</scope>
    <source>
        <strain evidence="2 3">DSM 24669</strain>
    </source>
</reference>
<organism evidence="2 3">
    <name type="scientific">Photobacterium swingsii</name>
    <dbReference type="NCBI Taxonomy" id="680026"/>
    <lineage>
        <taxon>Bacteria</taxon>
        <taxon>Pseudomonadati</taxon>
        <taxon>Pseudomonadota</taxon>
        <taxon>Gammaproteobacteria</taxon>
        <taxon>Vibrionales</taxon>
        <taxon>Vibrionaceae</taxon>
        <taxon>Photobacterium</taxon>
    </lineage>
</organism>
<evidence type="ECO:0000313" key="3">
    <source>
        <dbReference type="Proteomes" id="UP000240481"/>
    </source>
</evidence>
<name>A0A0J8VE92_9GAMM</name>
<dbReference type="AlphaFoldDB" id="A0A0J8VE92"/>
<keyword evidence="1" id="KW-1133">Transmembrane helix</keyword>
<accession>A0A0J8VE92</accession>
<keyword evidence="1" id="KW-0812">Transmembrane</keyword>
<dbReference type="OrthoDB" id="5824169at2"/>
<keyword evidence="3" id="KW-1185">Reference proteome</keyword>
<evidence type="ECO:0000313" key="2">
    <source>
        <dbReference type="EMBL" id="PSW25370.1"/>
    </source>
</evidence>
<proteinExistence type="predicted"/>
<comment type="caution">
    <text evidence="2">The sequence shown here is derived from an EMBL/GenBank/DDBJ whole genome shotgun (WGS) entry which is preliminary data.</text>
</comment>
<gene>
    <name evidence="2" type="ORF">C9I94_06865</name>
</gene>
<protein>
    <submittedName>
        <fullName evidence="2">Uncharacterized protein</fullName>
    </submittedName>
</protein>
<feature type="transmembrane region" description="Helical" evidence="1">
    <location>
        <begin position="25"/>
        <end position="44"/>
    </location>
</feature>
<dbReference type="Proteomes" id="UP000240481">
    <property type="component" value="Unassembled WGS sequence"/>
</dbReference>
<sequence length="162" mass="17576">MSDVPVSVVSAAEAIQPVAESSGSIWGYVAGGVALLVLAGFFGYKKINKPAFIISQVRKRNLKEMKKQGVESSEFSIDLDKLLDSVLNYANANNKTGNDVVKIISPLNDSDRIKNPSDMYKAMIHIANEMNDVSLAREFKNKSKMVKASSPLMAGLLKRAGI</sequence>
<keyword evidence="1" id="KW-0472">Membrane</keyword>
<dbReference type="RefSeq" id="WP_048897426.1">
    <property type="nucleotide sequence ID" value="NZ_AP024853.1"/>
</dbReference>
<evidence type="ECO:0000256" key="1">
    <source>
        <dbReference type="SAM" id="Phobius"/>
    </source>
</evidence>